<organism evidence="3 4">
    <name type="scientific">Effrenium voratum</name>
    <dbReference type="NCBI Taxonomy" id="2562239"/>
    <lineage>
        <taxon>Eukaryota</taxon>
        <taxon>Sar</taxon>
        <taxon>Alveolata</taxon>
        <taxon>Dinophyceae</taxon>
        <taxon>Suessiales</taxon>
        <taxon>Symbiodiniaceae</taxon>
        <taxon>Effrenium</taxon>
    </lineage>
</organism>
<name>A0AA36IYW2_9DINO</name>
<dbReference type="GO" id="GO:0034063">
    <property type="term" value="P:stress granule assembly"/>
    <property type="evidence" value="ECO:0007669"/>
    <property type="project" value="TreeGrafter"/>
</dbReference>
<feature type="region of interest" description="Disordered" evidence="1">
    <location>
        <begin position="651"/>
        <end position="680"/>
    </location>
</feature>
<feature type="compositionally biased region" description="Low complexity" evidence="1">
    <location>
        <begin position="408"/>
        <end position="419"/>
    </location>
</feature>
<accession>A0AA36IYW2</accession>
<dbReference type="InterPro" id="IPR025852">
    <property type="entry name" value="SM_dom_ATX"/>
</dbReference>
<comment type="caution">
    <text evidence="3">The sequence shown here is derived from an EMBL/GenBank/DDBJ whole genome shotgun (WGS) entry which is preliminary data.</text>
</comment>
<evidence type="ECO:0000313" key="3">
    <source>
        <dbReference type="EMBL" id="CAJ1395997.1"/>
    </source>
</evidence>
<sequence length="780" mass="83230">MQGGKKGRGPKAEQWKAARPPPDPNKERLLYMLTCLHGHTVTVKLKNQQIWEGTFHACSSEGDIAITLKSARQVPTGRGKSGEVVETMVIEGKDFMQVSAQNVPPAEPKSNSFKTDGEIAESWGEGRSRELVAWTDRQAAAPAGVNLQLESSRQIGTWNQFEINETQFGVKSTYSEDLYTTKLDPSKIPEQRRKDADRIAREIESGQNYSRIEEGVADDVDEEAQFSAVASHSRASGAEPIPAPLTMENVSQHDAASAELHHGDGFAREHRAKRYMITAHSSGRTPQLSEMKSINALNLEPALPKFDDKTRSDWINFKQSRARQGQPPTTRDELHQSLQAFQQKEGGGKKPSSDAGQSNPTGAHADNASADAEMSASSSGPTVNSKNGEGSKFSFNPSAKEFSFNPQAATFTPTSSSAAGRTGDKVALPGPASASAGGAGGGGGGTAAAAAAVAPKREGEKAMAPGPVHNARPATRSFAEFLKPAKPGGRRPASLEDLLSRLYKTCESTKPQNCAPTWEATGPSYKEILGQPTPNQPGSAHLLQQVQSQSQQQHQQQQAQQQAQQQQQAAQQAAQQQAQQAQAQQQQAQQAQAQQQQAQQQQQQQQQQMGMHMMQPSGACGQMGGGFIMAMPGCGGNSQQMLPQQMFQQMPGGGAGRGNNSQGMQSQPQMQMGQQGGQGQMGCTPMMGGQFMAMPGNMGGQGNVGMAGMGAMPKFGAQMVPMMASVQGQFPQGFMPQGMQGNVQGMQPGMQGGQEGMMQMQNQMMQQGPMQGCGYRGPGE</sequence>
<feature type="domain" description="LsmAD" evidence="2">
    <location>
        <begin position="168"/>
        <end position="232"/>
    </location>
</feature>
<dbReference type="PANTHER" id="PTHR12854">
    <property type="entry name" value="ATAXIN 2-RELATED"/>
    <property type="match status" value="1"/>
</dbReference>
<feature type="compositionally biased region" description="Polar residues" evidence="1">
    <location>
        <begin position="380"/>
        <end position="397"/>
    </location>
</feature>
<feature type="compositionally biased region" description="Gly residues" evidence="1">
    <location>
        <begin position="437"/>
        <end position="446"/>
    </location>
</feature>
<feature type="compositionally biased region" description="Low complexity" evidence="1">
    <location>
        <begin position="544"/>
        <end position="557"/>
    </location>
</feature>
<dbReference type="GO" id="GO:0010494">
    <property type="term" value="C:cytoplasmic stress granule"/>
    <property type="evidence" value="ECO:0007669"/>
    <property type="project" value="TreeGrafter"/>
</dbReference>
<reference evidence="3" key="1">
    <citation type="submission" date="2023-08" db="EMBL/GenBank/DDBJ databases">
        <authorList>
            <person name="Chen Y."/>
            <person name="Shah S."/>
            <person name="Dougan E. K."/>
            <person name="Thang M."/>
            <person name="Chan C."/>
        </authorList>
    </citation>
    <scope>NUCLEOTIDE SEQUENCE</scope>
</reference>
<dbReference type="Proteomes" id="UP001178507">
    <property type="component" value="Unassembled WGS sequence"/>
</dbReference>
<evidence type="ECO:0000256" key="1">
    <source>
        <dbReference type="SAM" id="MobiDB-lite"/>
    </source>
</evidence>
<dbReference type="PANTHER" id="PTHR12854:SF7">
    <property type="entry name" value="ATAXIN-2 HOMOLOG"/>
    <property type="match status" value="1"/>
</dbReference>
<dbReference type="EMBL" id="CAUJNA010003216">
    <property type="protein sequence ID" value="CAJ1395997.1"/>
    <property type="molecule type" value="Genomic_DNA"/>
</dbReference>
<feature type="region of interest" description="Disordered" evidence="1">
    <location>
        <begin position="508"/>
        <end position="557"/>
    </location>
</feature>
<gene>
    <name evidence="3" type="ORF">EVOR1521_LOCUS20290</name>
</gene>
<evidence type="ECO:0000313" key="4">
    <source>
        <dbReference type="Proteomes" id="UP001178507"/>
    </source>
</evidence>
<dbReference type="InterPro" id="IPR045117">
    <property type="entry name" value="ATXN2-like"/>
</dbReference>
<proteinExistence type="predicted"/>
<evidence type="ECO:0000259" key="2">
    <source>
        <dbReference type="SMART" id="SM01272"/>
    </source>
</evidence>
<dbReference type="Pfam" id="PF14438">
    <property type="entry name" value="SM-ATX"/>
    <property type="match status" value="1"/>
</dbReference>
<feature type="compositionally biased region" description="Low complexity" evidence="1">
    <location>
        <begin position="658"/>
        <end position="673"/>
    </location>
</feature>
<dbReference type="Pfam" id="PF06741">
    <property type="entry name" value="LsmAD"/>
    <property type="match status" value="1"/>
</dbReference>
<feature type="compositionally biased region" description="Low complexity" evidence="1">
    <location>
        <begin position="426"/>
        <end position="436"/>
    </location>
</feature>
<feature type="compositionally biased region" description="Low complexity" evidence="1">
    <location>
        <begin position="365"/>
        <end position="379"/>
    </location>
</feature>
<feature type="region of interest" description="Disordered" evidence="1">
    <location>
        <begin position="1"/>
        <end position="24"/>
    </location>
</feature>
<dbReference type="SMART" id="SM01272">
    <property type="entry name" value="LsmAD"/>
    <property type="match status" value="1"/>
</dbReference>
<dbReference type="AlphaFoldDB" id="A0AA36IYW2"/>
<dbReference type="GO" id="GO:0003729">
    <property type="term" value="F:mRNA binding"/>
    <property type="evidence" value="ECO:0007669"/>
    <property type="project" value="TreeGrafter"/>
</dbReference>
<dbReference type="Gene3D" id="2.30.30.100">
    <property type="match status" value="1"/>
</dbReference>
<feature type="region of interest" description="Disordered" evidence="1">
    <location>
        <begin position="341"/>
        <end position="496"/>
    </location>
</feature>
<dbReference type="InterPro" id="IPR009604">
    <property type="entry name" value="LsmAD_domain"/>
</dbReference>
<protein>
    <recommendedName>
        <fullName evidence="2">LsmAD domain-containing protein</fullName>
    </recommendedName>
</protein>
<keyword evidence="4" id="KW-1185">Reference proteome</keyword>